<dbReference type="Gene3D" id="2.170.130.10">
    <property type="entry name" value="TonB-dependent receptor, plug domain"/>
    <property type="match status" value="1"/>
</dbReference>
<organism evidence="15 16">
    <name type="scientific">Paraherbaspirillum soli</name>
    <dbReference type="NCBI Taxonomy" id="631222"/>
    <lineage>
        <taxon>Bacteria</taxon>
        <taxon>Pseudomonadati</taxon>
        <taxon>Pseudomonadota</taxon>
        <taxon>Betaproteobacteria</taxon>
        <taxon>Burkholderiales</taxon>
        <taxon>Oxalobacteraceae</taxon>
        <taxon>Paraherbaspirillum</taxon>
    </lineage>
</organism>
<keyword evidence="12" id="KW-0732">Signal</keyword>
<dbReference type="EMBL" id="JBHSMT010000014">
    <property type="protein sequence ID" value="MFC5474548.1"/>
    <property type="molecule type" value="Genomic_DNA"/>
</dbReference>
<dbReference type="Proteomes" id="UP001596045">
    <property type="component" value="Unassembled WGS sequence"/>
</dbReference>
<dbReference type="InterPro" id="IPR010105">
    <property type="entry name" value="TonB_sidphr_rcpt"/>
</dbReference>
<keyword evidence="6 11" id="KW-0798">TonB box</keyword>
<dbReference type="InterPro" id="IPR036942">
    <property type="entry name" value="Beta-barrel_TonB_sf"/>
</dbReference>
<evidence type="ECO:0000256" key="2">
    <source>
        <dbReference type="ARBA" id="ARBA00009810"/>
    </source>
</evidence>
<feature type="signal peptide" evidence="12">
    <location>
        <begin position="1"/>
        <end position="24"/>
    </location>
</feature>
<evidence type="ECO:0000256" key="8">
    <source>
        <dbReference type="ARBA" id="ARBA00023170"/>
    </source>
</evidence>
<evidence type="ECO:0000313" key="16">
    <source>
        <dbReference type="Proteomes" id="UP001596045"/>
    </source>
</evidence>
<dbReference type="NCBIfam" id="TIGR01783">
    <property type="entry name" value="TonB-siderophor"/>
    <property type="match status" value="1"/>
</dbReference>
<dbReference type="SUPFAM" id="SSF56935">
    <property type="entry name" value="Porins"/>
    <property type="match status" value="1"/>
</dbReference>
<keyword evidence="16" id="KW-1185">Reference proteome</keyword>
<protein>
    <submittedName>
        <fullName evidence="15">TonB-dependent receptor</fullName>
    </submittedName>
</protein>
<evidence type="ECO:0000256" key="4">
    <source>
        <dbReference type="ARBA" id="ARBA00022452"/>
    </source>
</evidence>
<evidence type="ECO:0000256" key="1">
    <source>
        <dbReference type="ARBA" id="ARBA00004571"/>
    </source>
</evidence>
<evidence type="ECO:0000256" key="10">
    <source>
        <dbReference type="PROSITE-ProRule" id="PRU01360"/>
    </source>
</evidence>
<dbReference type="Gene3D" id="2.40.170.20">
    <property type="entry name" value="TonB-dependent receptor, beta-barrel domain"/>
    <property type="match status" value="1"/>
</dbReference>
<feature type="domain" description="TonB-dependent receptor-like beta-barrel" evidence="13">
    <location>
        <begin position="249"/>
        <end position="692"/>
    </location>
</feature>
<evidence type="ECO:0000256" key="12">
    <source>
        <dbReference type="SAM" id="SignalP"/>
    </source>
</evidence>
<sequence>MSQFRFTVLASAFSLAFSAPHANAQTPTKTDQATPALAPIEVTAQRTKSDLIRPTRQVNVIEHDELDELRQGSDSFATLLSKIVPGMADSSHTATDFGQTLRGRNLLVLVDGIPLNTNRDSARNLASINPASIEKVEVLRGSSAIYGSGATGGIVAVTTRPAGGAPHAETTFSVSSPLSRLGQEGLGGEIQHYLSGSNGAIDYALNVDLEHIGASYDGRGNRLAPEPSQGDLFDSNAGSIGGKIGMRIDRDQRLQFAASHYDVKQDTDYASDPAVAKLTPGSATARPLKGLQLADQNRIKNTLLSADYQHQDVLGSALSAQLYYRDFFTRFTPFDARAVATRGNNVDQVMQNSSVLGSRLTINTPLTSDQKTKLTWGADFNQERSDMPDDIFDPKAYDASGGTVFKKTGTVTYMPSLTTRSIGGFGQLQHKFSQQWSAEGGLRYERANASFDDFIPLSQYRAAKPQAVKGGSVAYSAWLLNLGAVYSPVKQQEFYASFSQGFQLPDIGLQIRNATPQFKLASSALEPVKTNNYELGWRGAFGNLLSSLAVFYTTSKLGDVQSFNNGLILTRTGEKILGVEGSLDYLPEDSAWGGGGTMTWMRGRERPQNSASDQIMSGYRIPPLKLTGYLQYKPSSRWSNRLQATYFAARDYRLDGKTGFGRRQVSSYTTLDLISRYQLGKQDMVSVGVENLLNRYYTPLYSQLMRNSNNTSRLPATGAVLKVGYSHVW</sequence>
<dbReference type="InterPro" id="IPR012910">
    <property type="entry name" value="Plug_dom"/>
</dbReference>
<dbReference type="PROSITE" id="PS52016">
    <property type="entry name" value="TONB_DEPENDENT_REC_3"/>
    <property type="match status" value="1"/>
</dbReference>
<keyword evidence="8 15" id="KW-0675">Receptor</keyword>
<dbReference type="Pfam" id="PF00593">
    <property type="entry name" value="TonB_dep_Rec_b-barrel"/>
    <property type="match status" value="1"/>
</dbReference>
<comment type="similarity">
    <text evidence="2 10 11">Belongs to the TonB-dependent receptor family.</text>
</comment>
<evidence type="ECO:0000256" key="11">
    <source>
        <dbReference type="RuleBase" id="RU003357"/>
    </source>
</evidence>
<evidence type="ECO:0000256" key="3">
    <source>
        <dbReference type="ARBA" id="ARBA00022448"/>
    </source>
</evidence>
<dbReference type="PANTHER" id="PTHR30069">
    <property type="entry name" value="TONB-DEPENDENT OUTER MEMBRANE RECEPTOR"/>
    <property type="match status" value="1"/>
</dbReference>
<dbReference type="PANTHER" id="PTHR30069:SF42">
    <property type="entry name" value="FERRIC AEROBACTIN RECEPTOR"/>
    <property type="match status" value="1"/>
</dbReference>
<comment type="caution">
    <text evidence="15">The sequence shown here is derived from an EMBL/GenBank/DDBJ whole genome shotgun (WGS) entry which is preliminary data.</text>
</comment>
<dbReference type="InterPro" id="IPR039426">
    <property type="entry name" value="TonB-dep_rcpt-like"/>
</dbReference>
<keyword evidence="5 10" id="KW-0812">Transmembrane</keyword>
<evidence type="ECO:0000256" key="6">
    <source>
        <dbReference type="ARBA" id="ARBA00023077"/>
    </source>
</evidence>
<keyword evidence="7 10" id="KW-0472">Membrane</keyword>
<name>A0ABW0MBZ3_9BURK</name>
<keyword evidence="4 10" id="KW-1134">Transmembrane beta strand</keyword>
<evidence type="ECO:0000256" key="9">
    <source>
        <dbReference type="ARBA" id="ARBA00023237"/>
    </source>
</evidence>
<evidence type="ECO:0000259" key="14">
    <source>
        <dbReference type="Pfam" id="PF07715"/>
    </source>
</evidence>
<reference evidence="16" key="1">
    <citation type="journal article" date="2019" name="Int. J. Syst. Evol. Microbiol.">
        <title>The Global Catalogue of Microorganisms (GCM) 10K type strain sequencing project: providing services to taxonomists for standard genome sequencing and annotation.</title>
        <authorList>
            <consortium name="The Broad Institute Genomics Platform"/>
            <consortium name="The Broad Institute Genome Sequencing Center for Infectious Disease"/>
            <person name="Wu L."/>
            <person name="Ma J."/>
        </authorList>
    </citation>
    <scope>NUCLEOTIDE SEQUENCE [LARGE SCALE GENOMIC DNA]</scope>
    <source>
        <strain evidence="16">JCM 17066</strain>
    </source>
</reference>
<dbReference type="InterPro" id="IPR037066">
    <property type="entry name" value="Plug_dom_sf"/>
</dbReference>
<comment type="subcellular location">
    <subcellularLocation>
        <location evidence="1 10">Cell outer membrane</location>
        <topology evidence="1 10">Multi-pass membrane protein</topology>
    </subcellularLocation>
</comment>
<evidence type="ECO:0000313" key="15">
    <source>
        <dbReference type="EMBL" id="MFC5474548.1"/>
    </source>
</evidence>
<keyword evidence="3 10" id="KW-0813">Transport</keyword>
<evidence type="ECO:0000256" key="7">
    <source>
        <dbReference type="ARBA" id="ARBA00023136"/>
    </source>
</evidence>
<proteinExistence type="inferred from homology"/>
<dbReference type="Pfam" id="PF07715">
    <property type="entry name" value="Plug"/>
    <property type="match status" value="1"/>
</dbReference>
<feature type="domain" description="TonB-dependent receptor plug" evidence="14">
    <location>
        <begin position="55"/>
        <end position="154"/>
    </location>
</feature>
<dbReference type="InterPro" id="IPR000531">
    <property type="entry name" value="Beta-barrel_TonB"/>
</dbReference>
<accession>A0ABW0MBZ3</accession>
<gene>
    <name evidence="15" type="ORF">ACFPM8_11330</name>
</gene>
<dbReference type="CDD" id="cd01347">
    <property type="entry name" value="ligand_gated_channel"/>
    <property type="match status" value="1"/>
</dbReference>
<dbReference type="RefSeq" id="WP_378997650.1">
    <property type="nucleotide sequence ID" value="NZ_JBHSMT010000014.1"/>
</dbReference>
<evidence type="ECO:0000256" key="5">
    <source>
        <dbReference type="ARBA" id="ARBA00022692"/>
    </source>
</evidence>
<evidence type="ECO:0000259" key="13">
    <source>
        <dbReference type="Pfam" id="PF00593"/>
    </source>
</evidence>
<keyword evidence="9 10" id="KW-0998">Cell outer membrane</keyword>
<feature type="chain" id="PRO_5045731805" evidence="12">
    <location>
        <begin position="25"/>
        <end position="729"/>
    </location>
</feature>